<accession>A0ACB9N0X7</accession>
<name>A0ACB9N0X7_9MYRT</name>
<evidence type="ECO:0000313" key="1">
    <source>
        <dbReference type="EMBL" id="KAI4330192.1"/>
    </source>
</evidence>
<evidence type="ECO:0000313" key="2">
    <source>
        <dbReference type="Proteomes" id="UP001057402"/>
    </source>
</evidence>
<comment type="caution">
    <text evidence="1">The sequence shown here is derived from an EMBL/GenBank/DDBJ whole genome shotgun (WGS) entry which is preliminary data.</text>
</comment>
<protein>
    <submittedName>
        <fullName evidence="1">Uncharacterized protein</fullName>
    </submittedName>
</protein>
<dbReference type="Proteomes" id="UP001057402">
    <property type="component" value="Chromosome 8"/>
</dbReference>
<proteinExistence type="predicted"/>
<sequence length="340" mass="37571">MRHKGERGGGGGGLRELVGAIKDKASQTRATFQPPSPYQLPLLRSTTHSPTAPPSLRHLSYLLTLSNSSRSSASSLVSSLMDRLRHTRSSPVALKCLFSFHFFLRHGPFILLDQLSFLPLLGGRNYLNLSSFRDSTSPLSWDLSAWVRWYASYLERAVSSCRALGHHFLNSSSESTPSPLNDESKVSSFANHDLLLEIESLAGLIEETSRILESCLDNPIVQAVKEYVMDDCTRVIRAVSIRINEFGERIELLSFADSVELVCSLRRLEACGGRVEEMLDGEGSSRVWDSIRVLRGKVGGGGEGDGESRNGGWSESARFDVGRRLPRLSDSVLFPSGRWL</sequence>
<organism evidence="1 2">
    <name type="scientific">Melastoma candidum</name>
    <dbReference type="NCBI Taxonomy" id="119954"/>
    <lineage>
        <taxon>Eukaryota</taxon>
        <taxon>Viridiplantae</taxon>
        <taxon>Streptophyta</taxon>
        <taxon>Embryophyta</taxon>
        <taxon>Tracheophyta</taxon>
        <taxon>Spermatophyta</taxon>
        <taxon>Magnoliopsida</taxon>
        <taxon>eudicotyledons</taxon>
        <taxon>Gunneridae</taxon>
        <taxon>Pentapetalae</taxon>
        <taxon>rosids</taxon>
        <taxon>malvids</taxon>
        <taxon>Myrtales</taxon>
        <taxon>Melastomataceae</taxon>
        <taxon>Melastomatoideae</taxon>
        <taxon>Melastomateae</taxon>
        <taxon>Melastoma</taxon>
    </lineage>
</organism>
<reference evidence="2" key="1">
    <citation type="journal article" date="2023" name="Front. Plant Sci.">
        <title>Chromosomal-level genome assembly of Melastoma candidum provides insights into trichome evolution.</title>
        <authorList>
            <person name="Zhong Y."/>
            <person name="Wu W."/>
            <person name="Sun C."/>
            <person name="Zou P."/>
            <person name="Liu Y."/>
            <person name="Dai S."/>
            <person name="Zhou R."/>
        </authorList>
    </citation>
    <scope>NUCLEOTIDE SEQUENCE [LARGE SCALE GENOMIC DNA]</scope>
</reference>
<gene>
    <name evidence="1" type="ORF">MLD38_028494</name>
</gene>
<dbReference type="EMBL" id="CM042887">
    <property type="protein sequence ID" value="KAI4330192.1"/>
    <property type="molecule type" value="Genomic_DNA"/>
</dbReference>
<keyword evidence="2" id="KW-1185">Reference proteome</keyword>